<evidence type="ECO:0000313" key="1">
    <source>
        <dbReference type="EMBL" id="MCU4395825.1"/>
    </source>
</evidence>
<dbReference type="InterPro" id="IPR023346">
    <property type="entry name" value="Lysozyme-like_dom_sf"/>
</dbReference>
<dbReference type="RefSeq" id="WP_262578411.1">
    <property type="nucleotide sequence ID" value="NZ_JAHPRE010000006.1"/>
</dbReference>
<dbReference type="EMBL" id="JAHPRE010000006">
    <property type="protein sequence ID" value="MCU4395825.1"/>
    <property type="molecule type" value="Genomic_DNA"/>
</dbReference>
<gene>
    <name evidence="1" type="ORF">KTH64_02320</name>
</gene>
<dbReference type="SUPFAM" id="SSF53955">
    <property type="entry name" value="Lysozyme-like"/>
    <property type="match status" value="1"/>
</dbReference>
<protein>
    <recommendedName>
        <fullName evidence="3">Tail tape measure protein</fullName>
    </recommendedName>
</protein>
<dbReference type="Gene3D" id="1.10.530.10">
    <property type="match status" value="1"/>
</dbReference>
<proteinExistence type="predicted"/>
<accession>A0AAW5R657</accession>
<organism evidence="1 2">
    <name type="scientific">Acinetobacter junii</name>
    <dbReference type="NCBI Taxonomy" id="40215"/>
    <lineage>
        <taxon>Bacteria</taxon>
        <taxon>Pseudomonadati</taxon>
        <taxon>Pseudomonadota</taxon>
        <taxon>Gammaproteobacteria</taxon>
        <taxon>Moraxellales</taxon>
        <taxon>Moraxellaceae</taxon>
        <taxon>Acinetobacter</taxon>
    </lineage>
</organism>
<sequence>MSTNDQNKTILQYDAQGFILSLKNASEDVSKIDKNVEVIRDILMGLHKEIENQYSRQENQSKLKLSALEQALIDAQIKPADFSDLIREQANPLVQSSLALDRVAKSIEDLIAESTKTEDSKPQPKAKPKRRAIEINSTEDVIREFGNTGERRRDANGRFIGANSEQSKLGKVAQTIGTAIKGVMPSNPQGVDPTLDAINEVATVLSPVKRAAGFMLRPLTGWMKSRKRNEPLPKEQSDHNRKQVKLLQRIADNLQSRGGLLGGLGKLLGAGGGLLGGLLAGLLGKGKGLGKGLAKILKFGKGLPVIGALLTAMSFSDWGTKSTKEKGGTVGSAVGGVAGGAIGSIFGPVGTIAGAAIGSWVGEKLGGIVAPYVKEWTDSLIEADIPSMISKLVSAALKLTPAGMAKSLYDWGKEKWNEKFNGQPNPSYLLRSQYGGKGVNEANPVQFGAAAQQSFSTSEYAPLLDEIAGVESKKGAFGTSGYDAIYGGATVRPPKPISQMTVGEFKNYQNELVRNGSKSSAGGRYQFIRGAKNKKTGEYAFAQMAREAGLKDSDKMTPENQDKLAIHYLGGKKQLDQWIKTGNSTALANKTAQQFAGMKNSNGVGNYDGDGLNKAHGGGVDVMRHVGQQILNNQKSPLPIANNAIKNQAETILQKAKSQTSMLNTQSTITPVAARSNNISANYTPPKVETNVLPAKEFLTSPAPQEVVVKNQNSGTINQNVSNRLLAHAITGGLGMGDRWNG</sequence>
<name>A0AAW5R657_ACIJU</name>
<reference evidence="1" key="1">
    <citation type="submission" date="2021-06" db="EMBL/GenBank/DDBJ databases">
        <title>Propagation of a rapidly emergent carbapenem-resistant Acinetobacter baumannii lineage by various extra-hospital transmission networks.</title>
        <authorList>
            <person name="Calix J."/>
        </authorList>
    </citation>
    <scope>NUCLEOTIDE SEQUENCE</scope>
    <source>
        <strain evidence="1">WU_MDCI_Aw63</strain>
    </source>
</reference>
<evidence type="ECO:0000313" key="2">
    <source>
        <dbReference type="Proteomes" id="UP001208534"/>
    </source>
</evidence>
<dbReference type="Proteomes" id="UP001208534">
    <property type="component" value="Unassembled WGS sequence"/>
</dbReference>
<dbReference type="AlphaFoldDB" id="A0AAW5R657"/>
<evidence type="ECO:0008006" key="3">
    <source>
        <dbReference type="Google" id="ProtNLM"/>
    </source>
</evidence>
<comment type="caution">
    <text evidence="1">The sequence shown here is derived from an EMBL/GenBank/DDBJ whole genome shotgun (WGS) entry which is preliminary data.</text>
</comment>